<keyword evidence="1" id="KW-1133">Transmembrane helix</keyword>
<feature type="transmembrane region" description="Helical" evidence="1">
    <location>
        <begin position="7"/>
        <end position="25"/>
    </location>
</feature>
<protein>
    <submittedName>
        <fullName evidence="2">Cell division protein FtsQ</fullName>
    </submittedName>
</protein>
<name>A0A0N0UNP7_9FLAO</name>
<dbReference type="PATRIC" id="fig|1300348.6.peg.1646"/>
<keyword evidence="1" id="KW-0472">Membrane</keyword>
<dbReference type="GO" id="GO:0051301">
    <property type="term" value="P:cell division"/>
    <property type="evidence" value="ECO:0007669"/>
    <property type="project" value="UniProtKB-KW"/>
</dbReference>
<reference evidence="3 5" key="2">
    <citation type="submission" date="2016-10" db="EMBL/GenBank/DDBJ databases">
        <authorList>
            <person name="Varghese N."/>
            <person name="Submissions S."/>
        </authorList>
    </citation>
    <scope>NUCLEOTIDE SEQUENCE [LARGE SCALE GENOMIC DNA]</scope>
    <source>
        <strain evidence="3 5">DSW-5</strain>
    </source>
</reference>
<accession>A0A0N0UNP7</accession>
<dbReference type="STRING" id="1300348.I602_1647"/>
<evidence type="ECO:0000313" key="3">
    <source>
        <dbReference type="EMBL" id="SED96022.1"/>
    </source>
</evidence>
<keyword evidence="2" id="KW-0132">Cell division</keyword>
<sequence length="241" mass="27847">MKFKRVLKYLFFVVITVSLAFLYSFSSKRNNALEIEEPIIEFNEGETNFLTYSMVNKLLIQNTESIQNQAKSVIDLYVLENNVSKNPYVEKADVFLTIDGRLKSVVKQRQPVARILGAEEVYYIDKQGIKMPLSTNYSSRVLLVSGVNNDDEISEILPLILKIEGDDFLHKEIVGILKSAENEYQFSARSGEYKIDFGNLSEMDIKFKKLKAFYNKTFEDKTIQNYKTINVKYHNQVVCTK</sequence>
<reference evidence="2 4" key="1">
    <citation type="submission" date="2015-07" db="EMBL/GenBank/DDBJ databases">
        <title>Genome of Polaribacter dokdonenesis DSW-5, isolated from seawater off Dokdo in Korea.</title>
        <authorList>
            <person name="Yoon K."/>
            <person name="Song J.Y."/>
            <person name="Kim J.F."/>
        </authorList>
    </citation>
    <scope>NUCLEOTIDE SEQUENCE [LARGE SCALE GENOMIC DNA]</scope>
    <source>
        <strain evidence="2 4">DSW-5</strain>
    </source>
</reference>
<dbReference type="EMBL" id="FNUE01000001">
    <property type="protein sequence ID" value="SED96022.1"/>
    <property type="molecule type" value="Genomic_DNA"/>
</dbReference>
<dbReference type="Proteomes" id="UP000037716">
    <property type="component" value="Unassembled WGS sequence"/>
</dbReference>
<organism evidence="2 4">
    <name type="scientific">Polaribacter dokdonensis DSW-5</name>
    <dbReference type="NCBI Taxonomy" id="1300348"/>
    <lineage>
        <taxon>Bacteria</taxon>
        <taxon>Pseudomonadati</taxon>
        <taxon>Bacteroidota</taxon>
        <taxon>Flavobacteriia</taxon>
        <taxon>Flavobacteriales</taxon>
        <taxon>Flavobacteriaceae</taxon>
    </lineage>
</organism>
<dbReference type="EMBL" id="LGBR01000001">
    <property type="protein sequence ID" value="KOY52087.1"/>
    <property type="molecule type" value="Genomic_DNA"/>
</dbReference>
<evidence type="ECO:0000313" key="4">
    <source>
        <dbReference type="Proteomes" id="UP000037716"/>
    </source>
</evidence>
<keyword evidence="2" id="KW-0131">Cell cycle</keyword>
<evidence type="ECO:0000313" key="5">
    <source>
        <dbReference type="Proteomes" id="UP000183071"/>
    </source>
</evidence>
<keyword evidence="5" id="KW-1185">Reference proteome</keyword>
<evidence type="ECO:0000313" key="2">
    <source>
        <dbReference type="EMBL" id="KOY52087.1"/>
    </source>
</evidence>
<evidence type="ECO:0000256" key="1">
    <source>
        <dbReference type="SAM" id="Phobius"/>
    </source>
</evidence>
<dbReference type="Proteomes" id="UP000183071">
    <property type="component" value="Unassembled WGS sequence"/>
</dbReference>
<dbReference type="OrthoDB" id="1466667at2"/>
<dbReference type="RefSeq" id="WP_053974222.1">
    <property type="nucleotide sequence ID" value="NZ_FNUE01000001.1"/>
</dbReference>
<comment type="caution">
    <text evidence="2">The sequence shown here is derived from an EMBL/GenBank/DDBJ whole genome shotgun (WGS) entry which is preliminary data.</text>
</comment>
<dbReference type="AlphaFoldDB" id="A0A0N0UNP7"/>
<keyword evidence="1" id="KW-0812">Transmembrane</keyword>
<gene>
    <name evidence="2" type="ORF">I602_1647</name>
    <name evidence="3" type="ORF">SAMN05444353_0120</name>
</gene>
<proteinExistence type="predicted"/>